<feature type="coiled-coil region" evidence="1">
    <location>
        <begin position="33"/>
        <end position="73"/>
    </location>
</feature>
<dbReference type="EMBL" id="JAIGYQ010000001">
    <property type="protein sequence ID" value="MBX7489916.1"/>
    <property type="molecule type" value="Genomic_DNA"/>
</dbReference>
<dbReference type="Pfam" id="PF03646">
    <property type="entry name" value="FlaG"/>
    <property type="match status" value="1"/>
</dbReference>
<dbReference type="PANTHER" id="PTHR37166">
    <property type="entry name" value="PROTEIN FLAG"/>
    <property type="match status" value="1"/>
</dbReference>
<organism evidence="2 3">
    <name type="scientific">Helicobacter turcicus</name>
    <dbReference type="NCBI Taxonomy" id="2867412"/>
    <lineage>
        <taxon>Bacteria</taxon>
        <taxon>Pseudomonadati</taxon>
        <taxon>Campylobacterota</taxon>
        <taxon>Epsilonproteobacteria</taxon>
        <taxon>Campylobacterales</taxon>
        <taxon>Helicobacteraceae</taxon>
        <taxon>Helicobacter</taxon>
    </lineage>
</organism>
<reference evidence="2 3" key="1">
    <citation type="submission" date="2021-08" db="EMBL/GenBank/DDBJ databases">
        <title>Helicobacter spp. isolated from feces of Anatolian Ground Squirrel (Spermophilus xanthoprymnus) in Turkey.</title>
        <authorList>
            <person name="Aydin F."/>
            <person name="Abay S."/>
            <person name="Kayman T."/>
            <person name="Karakaya E."/>
            <person name="Saticioglu I.B."/>
        </authorList>
    </citation>
    <scope>NUCLEOTIDE SEQUENCE [LARGE SCALE GENOMIC DNA]</scope>
    <source>
        <strain evidence="2 3">Faydin-H70</strain>
    </source>
</reference>
<dbReference type="NCBIfam" id="NF006281">
    <property type="entry name" value="PRK08452.1"/>
    <property type="match status" value="1"/>
</dbReference>
<sequence>MNVNEIGMNIANRQGNAVYSQQHNNGMQAPTRTEAIQNELESLNEEQKIQEQKEKLNELAQQLNKELNPLNTNVTFGFSEDIEGLYVTVSERDTNRVIRKIPSDEAMELMAKMKEVVGIIFNKQA</sequence>
<protein>
    <submittedName>
        <fullName evidence="2">Flagellar protein FlaG</fullName>
    </submittedName>
</protein>
<keyword evidence="2" id="KW-0969">Cilium</keyword>
<dbReference type="SUPFAM" id="SSF160214">
    <property type="entry name" value="FlaG-like"/>
    <property type="match status" value="1"/>
</dbReference>
<accession>A0ABS7JKJ7</accession>
<dbReference type="Proteomes" id="UP000700059">
    <property type="component" value="Unassembled WGS sequence"/>
</dbReference>
<dbReference type="Gene3D" id="3.30.160.170">
    <property type="entry name" value="FlaG-like"/>
    <property type="match status" value="1"/>
</dbReference>
<evidence type="ECO:0000313" key="3">
    <source>
        <dbReference type="Proteomes" id="UP000700059"/>
    </source>
</evidence>
<gene>
    <name evidence="2" type="ORF">K4G57_00265</name>
</gene>
<keyword evidence="2" id="KW-0282">Flagellum</keyword>
<evidence type="ECO:0000256" key="1">
    <source>
        <dbReference type="SAM" id="Coils"/>
    </source>
</evidence>
<evidence type="ECO:0000313" key="2">
    <source>
        <dbReference type="EMBL" id="MBX7489916.1"/>
    </source>
</evidence>
<comment type="caution">
    <text evidence="2">The sequence shown here is derived from an EMBL/GenBank/DDBJ whole genome shotgun (WGS) entry which is preliminary data.</text>
</comment>
<keyword evidence="1" id="KW-0175">Coiled coil</keyword>
<dbReference type="PANTHER" id="PTHR37166:SF1">
    <property type="entry name" value="PROTEIN FLAG"/>
    <property type="match status" value="1"/>
</dbReference>
<name>A0ABS7JKJ7_9HELI</name>
<dbReference type="InterPro" id="IPR035924">
    <property type="entry name" value="FlaG-like_sf"/>
</dbReference>
<keyword evidence="3" id="KW-1185">Reference proteome</keyword>
<dbReference type="RefSeq" id="WP_221531188.1">
    <property type="nucleotide sequence ID" value="NZ_JAIGYP010000001.1"/>
</dbReference>
<proteinExistence type="predicted"/>
<keyword evidence="2" id="KW-0966">Cell projection</keyword>
<dbReference type="InterPro" id="IPR005186">
    <property type="entry name" value="FlaG"/>
</dbReference>